<gene>
    <name evidence="1" type="ORF">ALQ77_200003</name>
</gene>
<sequence length="32" mass="3297">MPVVWPAAMVMTEPLLKVTVTGVCAGLVNVAV</sequence>
<dbReference type="EMBL" id="RBOJ01000075">
    <property type="protein sequence ID" value="RMM49460.1"/>
    <property type="molecule type" value="Genomic_DNA"/>
</dbReference>
<reference evidence="1 2" key="1">
    <citation type="submission" date="2018-08" db="EMBL/GenBank/DDBJ databases">
        <title>Recombination of ecologically and evolutionarily significant loci maintains genetic cohesion in the Pseudomonas syringae species complex.</title>
        <authorList>
            <person name="Dillon M."/>
            <person name="Thakur S."/>
            <person name="Almeida R.N.D."/>
            <person name="Weir B.S."/>
            <person name="Guttman D.S."/>
        </authorList>
    </citation>
    <scope>NUCLEOTIDE SEQUENCE [LARGE SCALE GENOMIC DNA]</scope>
    <source>
        <strain evidence="1 2">NCPPB2445</strain>
    </source>
</reference>
<dbReference type="AlphaFoldDB" id="A0A3M3EIN1"/>
<keyword evidence="2" id="KW-1185">Reference proteome</keyword>
<protein>
    <submittedName>
        <fullName evidence="1">Uncharacterized protein</fullName>
    </submittedName>
</protein>
<accession>A0A3M3EIN1</accession>
<evidence type="ECO:0000313" key="2">
    <source>
        <dbReference type="Proteomes" id="UP000270661"/>
    </source>
</evidence>
<evidence type="ECO:0000313" key="1">
    <source>
        <dbReference type="EMBL" id="RMM49460.1"/>
    </source>
</evidence>
<dbReference type="Proteomes" id="UP000270661">
    <property type="component" value="Unassembled WGS sequence"/>
</dbReference>
<organism evidence="1 2">
    <name type="scientific">Pseudomonas corrugata</name>
    <dbReference type="NCBI Taxonomy" id="47879"/>
    <lineage>
        <taxon>Bacteria</taxon>
        <taxon>Pseudomonadati</taxon>
        <taxon>Pseudomonadota</taxon>
        <taxon>Gammaproteobacteria</taxon>
        <taxon>Pseudomonadales</taxon>
        <taxon>Pseudomonadaceae</taxon>
        <taxon>Pseudomonas</taxon>
    </lineage>
</organism>
<proteinExistence type="predicted"/>
<comment type="caution">
    <text evidence="1">The sequence shown here is derived from an EMBL/GenBank/DDBJ whole genome shotgun (WGS) entry which is preliminary data.</text>
</comment>
<name>A0A3M3EIN1_9PSED</name>